<dbReference type="Proteomes" id="UP000250235">
    <property type="component" value="Unassembled WGS sequence"/>
</dbReference>
<keyword evidence="2" id="KW-1185">Reference proteome</keyword>
<evidence type="ECO:0000313" key="2">
    <source>
        <dbReference type="Proteomes" id="UP000250235"/>
    </source>
</evidence>
<name>A0A2Z7A4V3_9LAMI</name>
<reference evidence="1 2" key="1">
    <citation type="journal article" date="2015" name="Proc. Natl. Acad. Sci. U.S.A.">
        <title>The resurrection genome of Boea hygrometrica: A blueprint for survival of dehydration.</title>
        <authorList>
            <person name="Xiao L."/>
            <person name="Yang G."/>
            <person name="Zhang L."/>
            <person name="Yang X."/>
            <person name="Zhao S."/>
            <person name="Ji Z."/>
            <person name="Zhou Q."/>
            <person name="Hu M."/>
            <person name="Wang Y."/>
            <person name="Chen M."/>
            <person name="Xu Y."/>
            <person name="Jin H."/>
            <person name="Xiao X."/>
            <person name="Hu G."/>
            <person name="Bao F."/>
            <person name="Hu Y."/>
            <person name="Wan P."/>
            <person name="Li L."/>
            <person name="Deng X."/>
            <person name="Kuang T."/>
            <person name="Xiang C."/>
            <person name="Zhu J.K."/>
            <person name="Oliver M.J."/>
            <person name="He Y."/>
        </authorList>
    </citation>
    <scope>NUCLEOTIDE SEQUENCE [LARGE SCALE GENOMIC DNA]</scope>
    <source>
        <strain evidence="2">cv. XS01</strain>
    </source>
</reference>
<organism evidence="1 2">
    <name type="scientific">Dorcoceras hygrometricum</name>
    <dbReference type="NCBI Taxonomy" id="472368"/>
    <lineage>
        <taxon>Eukaryota</taxon>
        <taxon>Viridiplantae</taxon>
        <taxon>Streptophyta</taxon>
        <taxon>Embryophyta</taxon>
        <taxon>Tracheophyta</taxon>
        <taxon>Spermatophyta</taxon>
        <taxon>Magnoliopsida</taxon>
        <taxon>eudicotyledons</taxon>
        <taxon>Gunneridae</taxon>
        <taxon>Pentapetalae</taxon>
        <taxon>asterids</taxon>
        <taxon>lamiids</taxon>
        <taxon>Lamiales</taxon>
        <taxon>Gesneriaceae</taxon>
        <taxon>Didymocarpoideae</taxon>
        <taxon>Trichosporeae</taxon>
        <taxon>Loxocarpinae</taxon>
        <taxon>Dorcoceras</taxon>
    </lineage>
</organism>
<dbReference type="AlphaFoldDB" id="A0A2Z7A4V3"/>
<accession>A0A2Z7A4V3</accession>
<gene>
    <name evidence="1" type="ORF">F511_44989</name>
</gene>
<dbReference type="EMBL" id="KV025337">
    <property type="protein sequence ID" value="KZV13822.1"/>
    <property type="molecule type" value="Genomic_DNA"/>
</dbReference>
<protein>
    <submittedName>
        <fullName evidence="1">Uncharacterized protein</fullName>
    </submittedName>
</protein>
<sequence length="122" mass="13141">MCAARAHAAATRAEPSRAISSDVARLVVEIQAQHGAASHDQRPAIVGQQWRNNGRRCATTRARLLRHPTLEGLTRSARTDYPRQVGRNKFRRRGGGVHRAAAAMLMRGGGGALKLGLGLMVV</sequence>
<evidence type="ECO:0000313" key="1">
    <source>
        <dbReference type="EMBL" id="KZV13822.1"/>
    </source>
</evidence>
<proteinExistence type="predicted"/>